<dbReference type="GO" id="GO:0016887">
    <property type="term" value="F:ATP hydrolysis activity"/>
    <property type="evidence" value="ECO:0007669"/>
    <property type="project" value="InterPro"/>
</dbReference>
<sequence length="591" mass="65657">MKKQSNLRRLINYADPYRVLVYLSWILSGVSAVLALLPFYFLWKIIQEVLNVMPDFTRATGLTYNGWMALITAVASMLIYIAGLMCSHIAAFRVQANLRKNMMNHIMTLPFGVMERLGSGKVRKTVNECSASTETYLAHQLPDMVGAYVTPVGLIFMLFAFDWRFGIFCLVPIALSFVVMMTQMTGPGLKEKMNEYQNALGDMSNEAVEYVRGIPVVKTFGQTVFSFRRFKDSIDHYSEWAISYTKSMRHPMCLLTMLIHGVFAFILGGGLWLATGSLSNDLILNILFYIIITPVLTVTMTKIMFQSENTMLLEDSMKRIDELLDLEPLPENGKKLPKDSSVSLKNVSYSYDGEEKALNHISLDIASGETVAFVGPSGGGKTTLANIISRFFDADEGQVFIGGVDVKEIPKTKLMETVSFVFQNSRLLKGSILENVRMARPSASEEDVLQALKQAQCIDIIAKFPDGIHTILGTEGIYLSGGEQQRISIARAVLKNAPILILDEATAYADPDNEVRIQEALAALAKDKTVILIAHRLSTVAGADRIFVLKDGKIAESGSLDDLQKQGGIFAEMMMDYASSIQWKVEKEVIK</sequence>
<comment type="subcellular location">
    <subcellularLocation>
        <location evidence="1">Cell membrane</location>
        <topology evidence="1">Multi-pass membrane protein</topology>
    </subcellularLocation>
</comment>
<reference evidence="12" key="1">
    <citation type="submission" date="2020-08" db="EMBL/GenBank/DDBJ databases">
        <authorList>
            <person name="Liu C."/>
            <person name="Sun Q."/>
        </authorList>
    </citation>
    <scope>NUCLEOTIDE SEQUENCE</scope>
    <source>
        <strain evidence="12">BX16</strain>
    </source>
</reference>
<dbReference type="GO" id="GO:0140359">
    <property type="term" value="F:ABC-type transporter activity"/>
    <property type="evidence" value="ECO:0007669"/>
    <property type="project" value="InterPro"/>
</dbReference>
<feature type="domain" description="ABC transporter" evidence="10">
    <location>
        <begin position="342"/>
        <end position="576"/>
    </location>
</feature>
<dbReference type="InterPro" id="IPR027417">
    <property type="entry name" value="P-loop_NTPase"/>
</dbReference>
<keyword evidence="13" id="KW-1185">Reference proteome</keyword>
<dbReference type="PANTHER" id="PTHR24221">
    <property type="entry name" value="ATP-BINDING CASSETTE SUB-FAMILY B"/>
    <property type="match status" value="1"/>
</dbReference>
<evidence type="ECO:0000256" key="3">
    <source>
        <dbReference type="ARBA" id="ARBA00022475"/>
    </source>
</evidence>
<name>A0A923SN97_9FIRM</name>
<feature type="transmembrane region" description="Helical" evidence="9">
    <location>
        <begin position="286"/>
        <end position="305"/>
    </location>
</feature>
<dbReference type="InterPro" id="IPR011527">
    <property type="entry name" value="ABC1_TM_dom"/>
</dbReference>
<dbReference type="InterPro" id="IPR039421">
    <property type="entry name" value="Type_1_exporter"/>
</dbReference>
<dbReference type="PROSITE" id="PS00211">
    <property type="entry name" value="ABC_TRANSPORTER_1"/>
    <property type="match status" value="1"/>
</dbReference>
<feature type="domain" description="ABC transmembrane type-1" evidence="11">
    <location>
        <begin position="26"/>
        <end position="276"/>
    </location>
</feature>
<evidence type="ECO:0000259" key="10">
    <source>
        <dbReference type="PROSITE" id="PS50893"/>
    </source>
</evidence>
<evidence type="ECO:0000313" key="12">
    <source>
        <dbReference type="EMBL" id="MBC5999921.1"/>
    </source>
</evidence>
<dbReference type="Gene3D" id="1.20.1560.10">
    <property type="entry name" value="ABC transporter type 1, transmembrane domain"/>
    <property type="match status" value="1"/>
</dbReference>
<keyword evidence="2" id="KW-0813">Transport</keyword>
<comment type="caution">
    <text evidence="12">The sequence shown here is derived from an EMBL/GenBank/DDBJ whole genome shotgun (WGS) entry which is preliminary data.</text>
</comment>
<evidence type="ECO:0000313" key="13">
    <source>
        <dbReference type="Proteomes" id="UP000644115"/>
    </source>
</evidence>
<keyword evidence="8 9" id="KW-0472">Membrane</keyword>
<protein>
    <submittedName>
        <fullName evidence="12">ABC transporter ATP-binding protein</fullName>
    </submittedName>
</protein>
<dbReference type="AlphaFoldDB" id="A0A923SN97"/>
<dbReference type="InterPro" id="IPR003439">
    <property type="entry name" value="ABC_transporter-like_ATP-bd"/>
</dbReference>
<dbReference type="RefSeq" id="WP_249287290.1">
    <property type="nucleotide sequence ID" value="NZ_JACRWC010000101.1"/>
</dbReference>
<keyword evidence="6 12" id="KW-0067">ATP-binding</keyword>
<keyword evidence="3" id="KW-1003">Cell membrane</keyword>
<feature type="transmembrane region" description="Helical" evidence="9">
    <location>
        <begin position="252"/>
        <end position="274"/>
    </location>
</feature>
<proteinExistence type="predicted"/>
<evidence type="ECO:0000256" key="8">
    <source>
        <dbReference type="ARBA" id="ARBA00023136"/>
    </source>
</evidence>
<dbReference type="SUPFAM" id="SSF52540">
    <property type="entry name" value="P-loop containing nucleoside triphosphate hydrolases"/>
    <property type="match status" value="1"/>
</dbReference>
<dbReference type="SMART" id="SM00382">
    <property type="entry name" value="AAA"/>
    <property type="match status" value="1"/>
</dbReference>
<accession>A0A923SN97</accession>
<dbReference type="InterPro" id="IPR003593">
    <property type="entry name" value="AAA+_ATPase"/>
</dbReference>
<dbReference type="InterPro" id="IPR036640">
    <property type="entry name" value="ABC1_TM_sf"/>
</dbReference>
<dbReference type="PROSITE" id="PS50893">
    <property type="entry name" value="ABC_TRANSPORTER_2"/>
    <property type="match status" value="1"/>
</dbReference>
<evidence type="ECO:0000256" key="6">
    <source>
        <dbReference type="ARBA" id="ARBA00022840"/>
    </source>
</evidence>
<evidence type="ECO:0000256" key="1">
    <source>
        <dbReference type="ARBA" id="ARBA00004651"/>
    </source>
</evidence>
<dbReference type="Proteomes" id="UP000644115">
    <property type="component" value="Unassembled WGS sequence"/>
</dbReference>
<dbReference type="GO" id="GO:0034040">
    <property type="term" value="F:ATPase-coupled lipid transmembrane transporter activity"/>
    <property type="evidence" value="ECO:0007669"/>
    <property type="project" value="TreeGrafter"/>
</dbReference>
<dbReference type="Pfam" id="PF00664">
    <property type="entry name" value="ABC_membrane"/>
    <property type="match status" value="1"/>
</dbReference>
<dbReference type="Pfam" id="PF00005">
    <property type="entry name" value="ABC_tran"/>
    <property type="match status" value="1"/>
</dbReference>
<feature type="transmembrane region" description="Helical" evidence="9">
    <location>
        <begin position="20"/>
        <end position="46"/>
    </location>
</feature>
<dbReference type="GO" id="GO:0005524">
    <property type="term" value="F:ATP binding"/>
    <property type="evidence" value="ECO:0007669"/>
    <property type="project" value="UniProtKB-KW"/>
</dbReference>
<gene>
    <name evidence="12" type="ORF">H8876_07910</name>
</gene>
<dbReference type="SUPFAM" id="SSF90123">
    <property type="entry name" value="ABC transporter transmembrane region"/>
    <property type="match status" value="1"/>
</dbReference>
<evidence type="ECO:0000259" key="11">
    <source>
        <dbReference type="PROSITE" id="PS50929"/>
    </source>
</evidence>
<evidence type="ECO:0000256" key="7">
    <source>
        <dbReference type="ARBA" id="ARBA00022989"/>
    </source>
</evidence>
<dbReference type="InterPro" id="IPR017871">
    <property type="entry name" value="ABC_transporter-like_CS"/>
</dbReference>
<organism evidence="12 13">
    <name type="scientific">Lentihominibacter faecis</name>
    <dbReference type="NCBI Taxonomy" id="2764712"/>
    <lineage>
        <taxon>Bacteria</taxon>
        <taxon>Bacillati</taxon>
        <taxon>Bacillota</taxon>
        <taxon>Clostridia</taxon>
        <taxon>Peptostreptococcales</taxon>
        <taxon>Anaerovoracaceae</taxon>
        <taxon>Lentihominibacter</taxon>
    </lineage>
</organism>
<dbReference type="GO" id="GO:0005886">
    <property type="term" value="C:plasma membrane"/>
    <property type="evidence" value="ECO:0007669"/>
    <property type="project" value="UniProtKB-SubCell"/>
</dbReference>
<keyword evidence="5" id="KW-0547">Nucleotide-binding</keyword>
<feature type="transmembrane region" description="Helical" evidence="9">
    <location>
        <begin position="66"/>
        <end position="92"/>
    </location>
</feature>
<keyword evidence="7 9" id="KW-1133">Transmembrane helix</keyword>
<dbReference type="PANTHER" id="PTHR24221:SF397">
    <property type="entry name" value="ABC TRANSPORTER, ATP-BINDING TRANSMEMBRANE PROTEIN"/>
    <property type="match status" value="1"/>
</dbReference>
<evidence type="ECO:0000256" key="2">
    <source>
        <dbReference type="ARBA" id="ARBA00022448"/>
    </source>
</evidence>
<keyword evidence="4 9" id="KW-0812">Transmembrane</keyword>
<evidence type="ECO:0000256" key="4">
    <source>
        <dbReference type="ARBA" id="ARBA00022692"/>
    </source>
</evidence>
<feature type="transmembrane region" description="Helical" evidence="9">
    <location>
        <begin position="165"/>
        <end position="184"/>
    </location>
</feature>
<evidence type="ECO:0000256" key="5">
    <source>
        <dbReference type="ARBA" id="ARBA00022741"/>
    </source>
</evidence>
<dbReference type="PROSITE" id="PS50929">
    <property type="entry name" value="ABC_TM1F"/>
    <property type="match status" value="1"/>
</dbReference>
<evidence type="ECO:0000256" key="9">
    <source>
        <dbReference type="SAM" id="Phobius"/>
    </source>
</evidence>
<dbReference type="EMBL" id="JACRWC010000101">
    <property type="protein sequence ID" value="MBC5999921.1"/>
    <property type="molecule type" value="Genomic_DNA"/>
</dbReference>
<dbReference type="Gene3D" id="3.40.50.300">
    <property type="entry name" value="P-loop containing nucleotide triphosphate hydrolases"/>
    <property type="match status" value="1"/>
</dbReference>
<dbReference type="FunFam" id="3.40.50.300:FF:000221">
    <property type="entry name" value="Multidrug ABC transporter ATP-binding protein"/>
    <property type="match status" value="1"/>
</dbReference>